<organism evidence="2 3">
    <name type="scientific">Ladona fulva</name>
    <name type="common">Scarce chaser dragonfly</name>
    <name type="synonym">Libellula fulva</name>
    <dbReference type="NCBI Taxonomy" id="123851"/>
    <lineage>
        <taxon>Eukaryota</taxon>
        <taxon>Metazoa</taxon>
        <taxon>Ecdysozoa</taxon>
        <taxon>Arthropoda</taxon>
        <taxon>Hexapoda</taxon>
        <taxon>Insecta</taxon>
        <taxon>Pterygota</taxon>
        <taxon>Palaeoptera</taxon>
        <taxon>Odonata</taxon>
        <taxon>Epiprocta</taxon>
        <taxon>Anisoptera</taxon>
        <taxon>Libelluloidea</taxon>
        <taxon>Libellulidae</taxon>
        <taxon>Ladona</taxon>
    </lineage>
</organism>
<evidence type="ECO:0000313" key="3">
    <source>
        <dbReference type="Proteomes" id="UP000792457"/>
    </source>
</evidence>
<evidence type="ECO:0000313" key="2">
    <source>
        <dbReference type="EMBL" id="KAG8238146.1"/>
    </source>
</evidence>
<evidence type="ECO:0000256" key="1">
    <source>
        <dbReference type="SAM" id="MobiDB-lite"/>
    </source>
</evidence>
<reference evidence="2" key="2">
    <citation type="submission" date="2017-10" db="EMBL/GenBank/DDBJ databases">
        <title>Ladona fulva Genome sequencing and assembly.</title>
        <authorList>
            <person name="Murali S."/>
            <person name="Richards S."/>
            <person name="Bandaranaike D."/>
            <person name="Bellair M."/>
            <person name="Blankenburg K."/>
            <person name="Chao H."/>
            <person name="Dinh H."/>
            <person name="Doddapaneni H."/>
            <person name="Dugan-Rocha S."/>
            <person name="Elkadiri S."/>
            <person name="Gnanaolivu R."/>
            <person name="Hernandez B."/>
            <person name="Skinner E."/>
            <person name="Javaid M."/>
            <person name="Lee S."/>
            <person name="Li M."/>
            <person name="Ming W."/>
            <person name="Munidasa M."/>
            <person name="Muniz J."/>
            <person name="Nguyen L."/>
            <person name="Hughes D."/>
            <person name="Osuji N."/>
            <person name="Pu L.-L."/>
            <person name="Puazo M."/>
            <person name="Qu C."/>
            <person name="Quiroz J."/>
            <person name="Raj R."/>
            <person name="Weissenberger G."/>
            <person name="Xin Y."/>
            <person name="Zou X."/>
            <person name="Han Y."/>
            <person name="Worley K."/>
            <person name="Muzny D."/>
            <person name="Gibbs R."/>
        </authorList>
    </citation>
    <scope>NUCLEOTIDE SEQUENCE</scope>
    <source>
        <strain evidence="2">Sampled in the wild</strain>
    </source>
</reference>
<name>A0A8K0P8R7_LADFU</name>
<keyword evidence="3" id="KW-1185">Reference proteome</keyword>
<dbReference type="EMBL" id="KZ309289">
    <property type="protein sequence ID" value="KAG8238146.1"/>
    <property type="molecule type" value="Genomic_DNA"/>
</dbReference>
<reference evidence="2" key="1">
    <citation type="submission" date="2013-04" db="EMBL/GenBank/DDBJ databases">
        <authorList>
            <person name="Qu J."/>
            <person name="Murali S.C."/>
            <person name="Bandaranaike D."/>
            <person name="Bellair M."/>
            <person name="Blankenburg K."/>
            <person name="Chao H."/>
            <person name="Dinh H."/>
            <person name="Doddapaneni H."/>
            <person name="Downs B."/>
            <person name="Dugan-Rocha S."/>
            <person name="Elkadiri S."/>
            <person name="Gnanaolivu R.D."/>
            <person name="Hernandez B."/>
            <person name="Javaid M."/>
            <person name="Jayaseelan J.C."/>
            <person name="Lee S."/>
            <person name="Li M."/>
            <person name="Ming W."/>
            <person name="Munidasa M."/>
            <person name="Muniz J."/>
            <person name="Nguyen L."/>
            <person name="Ongeri F."/>
            <person name="Osuji N."/>
            <person name="Pu L.-L."/>
            <person name="Puazo M."/>
            <person name="Qu C."/>
            <person name="Quiroz J."/>
            <person name="Raj R."/>
            <person name="Weissenberger G."/>
            <person name="Xin Y."/>
            <person name="Zou X."/>
            <person name="Han Y."/>
            <person name="Richards S."/>
            <person name="Worley K."/>
            <person name="Muzny D."/>
            <person name="Gibbs R."/>
        </authorList>
    </citation>
    <scope>NUCLEOTIDE SEQUENCE</scope>
    <source>
        <strain evidence="2">Sampled in the wild</strain>
    </source>
</reference>
<sequence>MSAYEEFTIYICEMESFQYNARNFIDFCALSDSDDEEGEKFFDVHPEFGNSESTAVSGDKTDASEDEKVSKLAASKTPG</sequence>
<feature type="compositionally biased region" description="Basic and acidic residues" evidence="1">
    <location>
        <begin position="59"/>
        <end position="70"/>
    </location>
</feature>
<dbReference type="Proteomes" id="UP000792457">
    <property type="component" value="Unassembled WGS sequence"/>
</dbReference>
<gene>
    <name evidence="2" type="ORF">J437_LFUL017973</name>
</gene>
<proteinExistence type="predicted"/>
<accession>A0A8K0P8R7</accession>
<comment type="caution">
    <text evidence="2">The sequence shown here is derived from an EMBL/GenBank/DDBJ whole genome shotgun (WGS) entry which is preliminary data.</text>
</comment>
<feature type="non-terminal residue" evidence="2">
    <location>
        <position position="79"/>
    </location>
</feature>
<feature type="region of interest" description="Disordered" evidence="1">
    <location>
        <begin position="45"/>
        <end position="79"/>
    </location>
</feature>
<dbReference type="AlphaFoldDB" id="A0A8K0P8R7"/>
<protein>
    <submittedName>
        <fullName evidence="2">Uncharacterized protein</fullName>
    </submittedName>
</protein>